<evidence type="ECO:0000259" key="4">
    <source>
        <dbReference type="PROSITE" id="PS50887"/>
    </source>
</evidence>
<dbReference type="AlphaFoldDB" id="A0A9X3UJR5"/>
<proteinExistence type="predicted"/>
<dbReference type="Gene3D" id="3.30.70.270">
    <property type="match status" value="1"/>
</dbReference>
<keyword evidence="3" id="KW-0812">Transmembrane</keyword>
<dbReference type="InterPro" id="IPR029787">
    <property type="entry name" value="Nucleotide_cyclase"/>
</dbReference>
<dbReference type="GO" id="GO:0052621">
    <property type="term" value="F:diguanylate cyclase activity"/>
    <property type="evidence" value="ECO:0007669"/>
    <property type="project" value="UniProtKB-EC"/>
</dbReference>
<dbReference type="InterPro" id="IPR043128">
    <property type="entry name" value="Rev_trsase/Diguanyl_cyclase"/>
</dbReference>
<dbReference type="Pfam" id="PF00990">
    <property type="entry name" value="GGDEF"/>
    <property type="match status" value="1"/>
</dbReference>
<dbReference type="NCBIfam" id="TIGR00254">
    <property type="entry name" value="GGDEF"/>
    <property type="match status" value="1"/>
</dbReference>
<dbReference type="CDD" id="cd01949">
    <property type="entry name" value="GGDEF"/>
    <property type="match status" value="1"/>
</dbReference>
<dbReference type="InterPro" id="IPR000160">
    <property type="entry name" value="GGDEF_dom"/>
</dbReference>
<feature type="transmembrane region" description="Helical" evidence="3">
    <location>
        <begin position="50"/>
        <end position="73"/>
    </location>
</feature>
<feature type="domain" description="GGDEF" evidence="4">
    <location>
        <begin position="125"/>
        <end position="257"/>
    </location>
</feature>
<accession>A0A9X3UJR5</accession>
<organism evidence="5 6">
    <name type="scientific">Hoeflea prorocentri</name>
    <dbReference type="NCBI Taxonomy" id="1922333"/>
    <lineage>
        <taxon>Bacteria</taxon>
        <taxon>Pseudomonadati</taxon>
        <taxon>Pseudomonadota</taxon>
        <taxon>Alphaproteobacteria</taxon>
        <taxon>Hyphomicrobiales</taxon>
        <taxon>Rhizobiaceae</taxon>
        <taxon>Hoeflea</taxon>
    </lineage>
</organism>
<comment type="catalytic activity">
    <reaction evidence="2">
        <text>2 GTP = 3',3'-c-di-GMP + 2 diphosphate</text>
        <dbReference type="Rhea" id="RHEA:24898"/>
        <dbReference type="ChEBI" id="CHEBI:33019"/>
        <dbReference type="ChEBI" id="CHEBI:37565"/>
        <dbReference type="ChEBI" id="CHEBI:58805"/>
        <dbReference type="EC" id="2.7.7.65"/>
    </reaction>
</comment>
<protein>
    <recommendedName>
        <fullName evidence="1">diguanylate cyclase</fullName>
        <ecNumber evidence="1">2.7.7.65</ecNumber>
    </recommendedName>
</protein>
<keyword evidence="6" id="KW-1185">Reference proteome</keyword>
<reference evidence="5" key="1">
    <citation type="submission" date="2022-11" db="EMBL/GenBank/DDBJ databases">
        <title>Draft genome sequence of Hoeflea poritis E7-10 and Hoeflea prorocentri PM5-8, separated from scleractinian coral Porites lutea and marine dinoflagellate.</title>
        <authorList>
            <person name="Zhang G."/>
            <person name="Wei Q."/>
            <person name="Cai L."/>
        </authorList>
    </citation>
    <scope>NUCLEOTIDE SEQUENCE</scope>
    <source>
        <strain evidence="5">PM5-8</strain>
    </source>
</reference>
<name>A0A9X3UJR5_9HYPH</name>
<dbReference type="PANTHER" id="PTHR45138:SF9">
    <property type="entry name" value="DIGUANYLATE CYCLASE DGCM-RELATED"/>
    <property type="match status" value="1"/>
</dbReference>
<keyword evidence="3" id="KW-1133">Transmembrane helix</keyword>
<dbReference type="EC" id="2.7.7.65" evidence="1"/>
<sequence>MTNPGLTLFGVVKSRLRAVVARSLLLLVGIVILAQGVNAHFMPPLTGPDLLADIILCLKITLVVAVPFVLYVVTLQTRADMLAEHFRMLSRTDALTGLLNRRAFVESQKMSKDQGRRKGHSKRADSRALLVIDLDHFKQVNDQFGHDAGDAILVQVADLFRINLRADDVVARLGGEEFAVALQRGTVQETWNVAQRLRQAVERNVFIYGENEIRLTISVGVVRYEGGKCFETALRQADLLTYKSKKDGRNRVSYVDNKSGLAAAA</sequence>
<dbReference type="PANTHER" id="PTHR45138">
    <property type="entry name" value="REGULATORY COMPONENTS OF SENSORY TRANSDUCTION SYSTEM"/>
    <property type="match status" value="1"/>
</dbReference>
<comment type="caution">
    <text evidence="5">The sequence shown here is derived from an EMBL/GenBank/DDBJ whole genome shotgun (WGS) entry which is preliminary data.</text>
</comment>
<evidence type="ECO:0000256" key="2">
    <source>
        <dbReference type="ARBA" id="ARBA00034247"/>
    </source>
</evidence>
<dbReference type="RefSeq" id="WP_267989307.1">
    <property type="nucleotide sequence ID" value="NZ_JAPJZI010000001.1"/>
</dbReference>
<dbReference type="EMBL" id="JAPJZI010000001">
    <property type="protein sequence ID" value="MDA5397861.1"/>
    <property type="molecule type" value="Genomic_DNA"/>
</dbReference>
<evidence type="ECO:0000256" key="3">
    <source>
        <dbReference type="SAM" id="Phobius"/>
    </source>
</evidence>
<dbReference type="SUPFAM" id="SSF55073">
    <property type="entry name" value="Nucleotide cyclase"/>
    <property type="match status" value="1"/>
</dbReference>
<evidence type="ECO:0000256" key="1">
    <source>
        <dbReference type="ARBA" id="ARBA00012528"/>
    </source>
</evidence>
<dbReference type="Proteomes" id="UP001151234">
    <property type="component" value="Unassembled WGS sequence"/>
</dbReference>
<feature type="transmembrane region" description="Helical" evidence="3">
    <location>
        <begin position="19"/>
        <end position="38"/>
    </location>
</feature>
<keyword evidence="3" id="KW-0472">Membrane</keyword>
<dbReference type="InterPro" id="IPR050469">
    <property type="entry name" value="Diguanylate_Cyclase"/>
</dbReference>
<gene>
    <name evidence="5" type="ORF">OQ273_04670</name>
</gene>
<dbReference type="SMART" id="SM00267">
    <property type="entry name" value="GGDEF"/>
    <property type="match status" value="1"/>
</dbReference>
<evidence type="ECO:0000313" key="5">
    <source>
        <dbReference type="EMBL" id="MDA5397861.1"/>
    </source>
</evidence>
<dbReference type="FunFam" id="3.30.70.270:FF:000001">
    <property type="entry name" value="Diguanylate cyclase domain protein"/>
    <property type="match status" value="1"/>
</dbReference>
<dbReference type="PROSITE" id="PS50887">
    <property type="entry name" value="GGDEF"/>
    <property type="match status" value="1"/>
</dbReference>
<evidence type="ECO:0000313" key="6">
    <source>
        <dbReference type="Proteomes" id="UP001151234"/>
    </source>
</evidence>